<gene>
    <name evidence="2" type="ORF">QO011_001548</name>
</gene>
<reference evidence="2 3" key="1">
    <citation type="submission" date="2023-07" db="EMBL/GenBank/DDBJ databases">
        <title>Genomic Encyclopedia of Type Strains, Phase IV (KMG-IV): sequencing the most valuable type-strain genomes for metagenomic binning, comparative biology and taxonomic classification.</title>
        <authorList>
            <person name="Goeker M."/>
        </authorList>
    </citation>
    <scope>NUCLEOTIDE SEQUENCE [LARGE SCALE GENOMIC DNA]</scope>
    <source>
        <strain evidence="2 3">DSM 19619</strain>
    </source>
</reference>
<proteinExistence type="predicted"/>
<evidence type="ECO:0000313" key="3">
    <source>
        <dbReference type="Proteomes" id="UP001242480"/>
    </source>
</evidence>
<dbReference type="Proteomes" id="UP001242480">
    <property type="component" value="Unassembled WGS sequence"/>
</dbReference>
<sequence length="237" mass="24804">MSADDATVVLVHGAWADGSSWAKVIGPLAAEGLAVVAAPLPLTSFRDDVAALDRTLERVAGPVVLVGHAYAGAVIAATRSDKVTALVYVAALAPDEGETVLDVFTRAPPHPQAPKLAPDGHGLIWLPQAAFAAAFAQDASAEEQALLAAVQRPISPACITVAVDRPLWRDRPSWFLVAEQDRMIAPETQRFMAARMQARVRTLPVDHAPLVTAPGAVVDIILEAVRQAASDAPGARA</sequence>
<organism evidence="2 3">
    <name type="scientific">Labrys wisconsinensis</name>
    <dbReference type="NCBI Taxonomy" id="425677"/>
    <lineage>
        <taxon>Bacteria</taxon>
        <taxon>Pseudomonadati</taxon>
        <taxon>Pseudomonadota</taxon>
        <taxon>Alphaproteobacteria</taxon>
        <taxon>Hyphomicrobiales</taxon>
        <taxon>Xanthobacteraceae</taxon>
        <taxon>Labrys</taxon>
    </lineage>
</organism>
<dbReference type="SUPFAM" id="SSF53474">
    <property type="entry name" value="alpha/beta-Hydrolases"/>
    <property type="match status" value="1"/>
</dbReference>
<protein>
    <submittedName>
        <fullName evidence="2">Pimeloyl-ACP methyl ester carboxylesterase</fullName>
    </submittedName>
</protein>
<dbReference type="InterPro" id="IPR052897">
    <property type="entry name" value="Sec-Metab_Biosynth_Hydrolase"/>
</dbReference>
<dbReference type="InterPro" id="IPR000073">
    <property type="entry name" value="AB_hydrolase_1"/>
</dbReference>
<accession>A0ABU0J2Q7</accession>
<name>A0ABU0J2Q7_9HYPH</name>
<dbReference type="RefSeq" id="WP_307269905.1">
    <property type="nucleotide sequence ID" value="NZ_JAUSVX010000002.1"/>
</dbReference>
<feature type="domain" description="AB hydrolase-1" evidence="1">
    <location>
        <begin position="8"/>
        <end position="219"/>
    </location>
</feature>
<dbReference type="PANTHER" id="PTHR37017">
    <property type="entry name" value="AB HYDROLASE-1 DOMAIN-CONTAINING PROTEIN-RELATED"/>
    <property type="match status" value="1"/>
</dbReference>
<dbReference type="Pfam" id="PF12697">
    <property type="entry name" value="Abhydrolase_6"/>
    <property type="match status" value="1"/>
</dbReference>
<dbReference type="InterPro" id="IPR029058">
    <property type="entry name" value="AB_hydrolase_fold"/>
</dbReference>
<dbReference type="EMBL" id="JAUSVX010000002">
    <property type="protein sequence ID" value="MDQ0468548.1"/>
    <property type="molecule type" value="Genomic_DNA"/>
</dbReference>
<keyword evidence="3" id="KW-1185">Reference proteome</keyword>
<evidence type="ECO:0000313" key="2">
    <source>
        <dbReference type="EMBL" id="MDQ0468548.1"/>
    </source>
</evidence>
<dbReference type="Gene3D" id="3.40.50.1820">
    <property type="entry name" value="alpha/beta hydrolase"/>
    <property type="match status" value="1"/>
</dbReference>
<dbReference type="PANTHER" id="PTHR37017:SF11">
    <property type="entry name" value="ESTERASE_LIPASE_THIOESTERASE DOMAIN-CONTAINING PROTEIN"/>
    <property type="match status" value="1"/>
</dbReference>
<evidence type="ECO:0000259" key="1">
    <source>
        <dbReference type="Pfam" id="PF12697"/>
    </source>
</evidence>
<comment type="caution">
    <text evidence="2">The sequence shown here is derived from an EMBL/GenBank/DDBJ whole genome shotgun (WGS) entry which is preliminary data.</text>
</comment>